<dbReference type="EMBL" id="KI927829">
    <property type="protein sequence ID" value="ETW31705.1"/>
    <property type="molecule type" value="Genomic_DNA"/>
</dbReference>
<evidence type="ECO:0000256" key="4">
    <source>
        <dbReference type="ARBA" id="ARBA00022728"/>
    </source>
</evidence>
<evidence type="ECO:0000256" key="1">
    <source>
        <dbReference type="ARBA" id="ARBA00004123"/>
    </source>
</evidence>
<dbReference type="GO" id="GO:0000398">
    <property type="term" value="P:mRNA splicing, via spliceosome"/>
    <property type="evidence" value="ECO:0007669"/>
    <property type="project" value="UniProtKB-UniRule"/>
</dbReference>
<dbReference type="GO" id="GO:0005681">
    <property type="term" value="C:spliceosomal complex"/>
    <property type="evidence" value="ECO:0007669"/>
    <property type="project" value="UniProtKB-UniRule"/>
</dbReference>
<evidence type="ECO:0000256" key="2">
    <source>
        <dbReference type="ARBA" id="ARBA00007203"/>
    </source>
</evidence>
<gene>
    <name evidence="8" type="ORF">PFFCH_00883</name>
</gene>
<comment type="function">
    <text evidence="7">Involved in pre-mRNA splicing.</text>
</comment>
<evidence type="ECO:0000256" key="7">
    <source>
        <dbReference type="RuleBase" id="RU367071"/>
    </source>
</evidence>
<name>A0A024VU03_PLAFA</name>
<dbReference type="AlphaFoldDB" id="A0A024VU03"/>
<dbReference type="Proteomes" id="UP000030656">
    <property type="component" value="Unassembled WGS sequence"/>
</dbReference>
<evidence type="ECO:0000313" key="8">
    <source>
        <dbReference type="EMBL" id="ETW31705.1"/>
    </source>
</evidence>
<keyword evidence="3 7" id="KW-0507">mRNA processing</keyword>
<keyword evidence="5 7" id="KW-0508">mRNA splicing</keyword>
<comment type="subcellular location">
    <subcellularLocation>
        <location evidence="1 7">Nucleus</location>
    </subcellularLocation>
</comment>
<proteinExistence type="inferred from homology"/>
<dbReference type="PANTHER" id="PTHR12942:SF2">
    <property type="entry name" value="PRE-MRNA-SPLICING FACTOR SLU7"/>
    <property type="match status" value="1"/>
</dbReference>
<evidence type="ECO:0000256" key="6">
    <source>
        <dbReference type="ARBA" id="ARBA00023242"/>
    </source>
</evidence>
<sequence>MGKVEALKDEEGNDINPHMPQYIIKAPWYLNQTKPAKYVKNKKIKNEKMNTKNATREEKKKELELNEARKAGREKIINKKIKDYT</sequence>
<protein>
    <recommendedName>
        <fullName evidence="7">Pre-mRNA-splicing factor SLU7</fullName>
    </recommendedName>
</protein>
<dbReference type="GO" id="GO:0030628">
    <property type="term" value="F:pre-mRNA 3'-splice site binding"/>
    <property type="evidence" value="ECO:0007669"/>
    <property type="project" value="UniProtKB-UniRule"/>
</dbReference>
<accession>A0A024VU03</accession>
<reference evidence="8 9" key="1">
    <citation type="submission" date="2013-02" db="EMBL/GenBank/DDBJ databases">
        <title>The Genome Annotation of Plasmodium falciparum FCH/4.</title>
        <authorList>
            <consortium name="The Broad Institute Genome Sequencing Platform"/>
            <consortium name="The Broad Institute Genome Sequencing Center for Infectious Disease"/>
            <person name="Neafsey D."/>
            <person name="Hoffman S."/>
            <person name="Volkman S."/>
            <person name="Rosenthal P."/>
            <person name="Walker B."/>
            <person name="Young S.K."/>
            <person name="Zeng Q."/>
            <person name="Gargeya S."/>
            <person name="Fitzgerald M."/>
            <person name="Haas B."/>
            <person name="Abouelleil A."/>
            <person name="Allen A.W."/>
            <person name="Alvarado L."/>
            <person name="Arachchi H.M."/>
            <person name="Berlin A.M."/>
            <person name="Chapman S.B."/>
            <person name="Gainer-Dewar J."/>
            <person name="Goldberg J."/>
            <person name="Griggs A."/>
            <person name="Gujja S."/>
            <person name="Hansen M."/>
            <person name="Howarth C."/>
            <person name="Imamovic A."/>
            <person name="Ireland A."/>
            <person name="Larimer J."/>
            <person name="McCowan C."/>
            <person name="Murphy C."/>
            <person name="Pearson M."/>
            <person name="Poon T.W."/>
            <person name="Priest M."/>
            <person name="Roberts A."/>
            <person name="Saif S."/>
            <person name="Shea T."/>
            <person name="Sisk P."/>
            <person name="Sykes S."/>
            <person name="Wortman J."/>
            <person name="Nusbaum C."/>
            <person name="Birren B."/>
        </authorList>
    </citation>
    <scope>NUCLEOTIDE SEQUENCE [LARGE SCALE GENOMIC DNA]</scope>
    <source>
        <strain evidence="8 9">FCH/4</strain>
    </source>
</reference>
<keyword evidence="6 7" id="KW-0539">Nucleus</keyword>
<dbReference type="InterPro" id="IPR039974">
    <property type="entry name" value="Splicing_factor_SLU7"/>
</dbReference>
<evidence type="ECO:0000313" key="9">
    <source>
        <dbReference type="Proteomes" id="UP000030656"/>
    </source>
</evidence>
<reference evidence="8 9" key="2">
    <citation type="submission" date="2013-02" db="EMBL/GenBank/DDBJ databases">
        <title>The Genome Sequence of Plasmodium falciparum FCH/4.</title>
        <authorList>
            <consortium name="The Broad Institute Genome Sequencing Platform"/>
            <consortium name="The Broad Institute Genome Sequencing Center for Infectious Disease"/>
            <person name="Neafsey D."/>
            <person name="Cheeseman I."/>
            <person name="Volkman S."/>
            <person name="Adams J."/>
            <person name="Walker B."/>
            <person name="Young S.K."/>
            <person name="Zeng Q."/>
            <person name="Gargeya S."/>
            <person name="Fitzgerald M."/>
            <person name="Haas B."/>
            <person name="Abouelleil A."/>
            <person name="Alvarado L."/>
            <person name="Arachchi H.M."/>
            <person name="Berlin A.M."/>
            <person name="Chapman S.B."/>
            <person name="Dewar J."/>
            <person name="Goldberg J."/>
            <person name="Griggs A."/>
            <person name="Gujja S."/>
            <person name="Hansen M."/>
            <person name="Howarth C."/>
            <person name="Imamovic A."/>
            <person name="Larimer J."/>
            <person name="McCowan C."/>
            <person name="Murphy C."/>
            <person name="Neiman D."/>
            <person name="Pearson M."/>
            <person name="Priest M."/>
            <person name="Roberts A."/>
            <person name="Saif S."/>
            <person name="Shea T."/>
            <person name="Sisk P."/>
            <person name="Sykes S."/>
            <person name="Wortman J."/>
            <person name="Nusbaum C."/>
            <person name="Birren B."/>
        </authorList>
    </citation>
    <scope>NUCLEOTIDE SEQUENCE [LARGE SCALE GENOMIC DNA]</scope>
    <source>
        <strain evidence="8 9">FCH/4</strain>
    </source>
</reference>
<keyword evidence="4 7" id="KW-0747">Spliceosome</keyword>
<evidence type="ECO:0000256" key="5">
    <source>
        <dbReference type="ARBA" id="ARBA00023187"/>
    </source>
</evidence>
<dbReference type="PANTHER" id="PTHR12942">
    <property type="entry name" value="STEP II SPLICING FACTOR SLU7"/>
    <property type="match status" value="1"/>
</dbReference>
<comment type="similarity">
    <text evidence="2 7">Belongs to the SLU7 family.</text>
</comment>
<comment type="subunit">
    <text evidence="7">Associated with the spliceosome.</text>
</comment>
<organism evidence="8 9">
    <name type="scientific">Plasmodium falciparum FCH/4</name>
    <dbReference type="NCBI Taxonomy" id="1036724"/>
    <lineage>
        <taxon>Eukaryota</taxon>
        <taxon>Sar</taxon>
        <taxon>Alveolata</taxon>
        <taxon>Apicomplexa</taxon>
        <taxon>Aconoidasida</taxon>
        <taxon>Haemosporida</taxon>
        <taxon>Plasmodiidae</taxon>
        <taxon>Plasmodium</taxon>
        <taxon>Plasmodium (Laverania)</taxon>
    </lineage>
</organism>
<evidence type="ECO:0000256" key="3">
    <source>
        <dbReference type="ARBA" id="ARBA00022664"/>
    </source>
</evidence>